<dbReference type="InterPro" id="IPR013785">
    <property type="entry name" value="Aldolase_TIM"/>
</dbReference>
<feature type="binding site" evidence="4">
    <location>
        <begin position="33"/>
        <end position="35"/>
    </location>
    <ligand>
        <name>3-dehydroquinate</name>
        <dbReference type="ChEBI" id="CHEBI:32364"/>
    </ligand>
</feature>
<feature type="active site" description="Proton donor/acceptor" evidence="4">
    <location>
        <position position="141"/>
    </location>
</feature>
<dbReference type="PANTHER" id="PTHR43699">
    <property type="entry name" value="3-DEHYDROQUINATE DEHYDRATASE"/>
    <property type="match status" value="1"/>
</dbReference>
<organism evidence="5 6">
    <name type="scientific">Methanimicrococcus blatticola</name>
    <dbReference type="NCBI Taxonomy" id="91560"/>
    <lineage>
        <taxon>Archaea</taxon>
        <taxon>Methanobacteriati</taxon>
        <taxon>Methanobacteriota</taxon>
        <taxon>Stenosarchaea group</taxon>
        <taxon>Methanomicrobia</taxon>
        <taxon>Methanosarcinales</taxon>
        <taxon>Methanosarcinaceae</taxon>
        <taxon>Methanimicrococcus</taxon>
    </lineage>
</organism>
<keyword evidence="6" id="KW-1185">Reference proteome</keyword>
<feature type="binding site" evidence="4">
    <location>
        <position position="233"/>
    </location>
    <ligand>
        <name>3-dehydroquinate</name>
        <dbReference type="ChEBI" id="CHEBI:32364"/>
    </ligand>
</feature>
<dbReference type="Proteomes" id="UP000294855">
    <property type="component" value="Unassembled WGS sequence"/>
</dbReference>
<comment type="similarity">
    <text evidence="4">Belongs to the type-I 3-dehydroquinase family.</text>
</comment>
<dbReference type="GO" id="GO:0008652">
    <property type="term" value="P:amino acid biosynthetic process"/>
    <property type="evidence" value="ECO:0007669"/>
    <property type="project" value="UniProtKB-KW"/>
</dbReference>
<evidence type="ECO:0000256" key="2">
    <source>
        <dbReference type="ARBA" id="ARBA00023239"/>
    </source>
</evidence>
<dbReference type="PANTHER" id="PTHR43699:SF1">
    <property type="entry name" value="3-DEHYDROQUINATE DEHYDRATASE"/>
    <property type="match status" value="1"/>
</dbReference>
<dbReference type="OrthoDB" id="34329at2157"/>
<protein>
    <recommendedName>
        <fullName evidence="4">3-dehydroquinate dehydratase</fullName>
        <shortName evidence="4">3-dehydroquinase</shortName>
        <ecNumber evidence="4">4.2.1.10</ecNumber>
    </recommendedName>
    <alternativeName>
        <fullName evidence="4">Type I DHQase</fullName>
    </alternativeName>
    <alternativeName>
        <fullName evidence="4">Type I dehydroquinase</fullName>
        <shortName evidence="4">DHQ1</shortName>
    </alternativeName>
</protein>
<dbReference type="HAMAP" id="MF_00214">
    <property type="entry name" value="AroD"/>
    <property type="match status" value="1"/>
</dbReference>
<comment type="caution">
    <text evidence="5">The sequence shown here is derived from an EMBL/GenBank/DDBJ whole genome shotgun (WGS) entry which is preliminary data.</text>
</comment>
<keyword evidence="4" id="KW-0028">Amino-acid biosynthesis</keyword>
<keyword evidence="3 4" id="KW-0704">Schiff base</keyword>
<dbReference type="EMBL" id="SNYS01000011">
    <property type="protein sequence ID" value="TDQ67554.1"/>
    <property type="molecule type" value="Genomic_DNA"/>
</dbReference>
<comment type="subunit">
    <text evidence="4">Homodimer.</text>
</comment>
<name>A0A484F468_9EURY</name>
<comment type="catalytic activity">
    <reaction evidence="1 4">
        <text>3-dehydroquinate = 3-dehydroshikimate + H2O</text>
        <dbReference type="Rhea" id="RHEA:21096"/>
        <dbReference type="ChEBI" id="CHEBI:15377"/>
        <dbReference type="ChEBI" id="CHEBI:16630"/>
        <dbReference type="ChEBI" id="CHEBI:32364"/>
        <dbReference type="EC" id="4.2.1.10"/>
    </reaction>
</comment>
<feature type="active site" description="Schiff-base intermediate with substrate" evidence="4">
    <location>
        <position position="170"/>
    </location>
</feature>
<dbReference type="GO" id="GO:0009073">
    <property type="term" value="P:aromatic amino acid family biosynthetic process"/>
    <property type="evidence" value="ECO:0007669"/>
    <property type="project" value="UniProtKB-KW"/>
</dbReference>
<dbReference type="NCBIfam" id="TIGR01093">
    <property type="entry name" value="aroD"/>
    <property type="match status" value="1"/>
</dbReference>
<gene>
    <name evidence="4" type="primary">aroD</name>
    <name evidence="5" type="ORF">C7391_1524</name>
</gene>
<reference evidence="5 6" key="1">
    <citation type="submission" date="2019-03" db="EMBL/GenBank/DDBJ databases">
        <title>Genomic Encyclopedia of Type Strains, Phase IV (KMG-IV): sequencing the most valuable type-strain genomes for metagenomic binning, comparative biology and taxonomic classification.</title>
        <authorList>
            <person name="Goeker M."/>
        </authorList>
    </citation>
    <scope>NUCLEOTIDE SEQUENCE [LARGE SCALE GENOMIC DNA]</scope>
    <source>
        <strain evidence="5 6">DSM 13328</strain>
    </source>
</reference>
<dbReference type="CDD" id="cd00502">
    <property type="entry name" value="DHQase_I"/>
    <property type="match status" value="1"/>
</dbReference>
<proteinExistence type="inferred from homology"/>
<dbReference type="AlphaFoldDB" id="A0A484F468"/>
<dbReference type="SUPFAM" id="SSF51569">
    <property type="entry name" value="Aldolase"/>
    <property type="match status" value="1"/>
</dbReference>
<evidence type="ECO:0000256" key="4">
    <source>
        <dbReference type="HAMAP-Rule" id="MF_00214"/>
    </source>
</evidence>
<evidence type="ECO:0000256" key="3">
    <source>
        <dbReference type="ARBA" id="ARBA00023270"/>
    </source>
</evidence>
<keyword evidence="2 4" id="KW-0456">Lyase</keyword>
<dbReference type="Gene3D" id="3.20.20.70">
    <property type="entry name" value="Aldolase class I"/>
    <property type="match status" value="1"/>
</dbReference>
<dbReference type="UniPathway" id="UPA00053">
    <property type="reaction ID" value="UER00086"/>
</dbReference>
<feature type="binding site" evidence="4">
    <location>
        <position position="82"/>
    </location>
    <ligand>
        <name>3-dehydroquinate</name>
        <dbReference type="ChEBI" id="CHEBI:32364"/>
    </ligand>
</feature>
<accession>A0A484F468</accession>
<comment type="pathway">
    <text evidence="4">Metabolic intermediate biosynthesis; chorismate biosynthesis; chorismate from D-erythrose 4-phosphate and phosphoenolpyruvate: step 3/7.</text>
</comment>
<comment type="caution">
    <text evidence="4">Lacks conserved residue(s) required for the propagation of feature annotation.</text>
</comment>
<dbReference type="EC" id="4.2.1.10" evidence="4"/>
<dbReference type="InterPro" id="IPR001381">
    <property type="entry name" value="DHquinase_I"/>
</dbReference>
<dbReference type="Pfam" id="PF01487">
    <property type="entry name" value="DHquinase_I"/>
    <property type="match status" value="1"/>
</dbReference>
<dbReference type="RefSeq" id="WP_133517968.1">
    <property type="nucleotide sequence ID" value="NZ_JAHDUW010000007.1"/>
</dbReference>
<feature type="binding site" evidence="4">
    <location>
        <position position="210"/>
    </location>
    <ligand>
        <name>3-dehydroquinate</name>
        <dbReference type="ChEBI" id="CHEBI:32364"/>
    </ligand>
</feature>
<keyword evidence="4" id="KW-0057">Aromatic amino acid biosynthesis</keyword>
<evidence type="ECO:0000313" key="5">
    <source>
        <dbReference type="EMBL" id="TDQ67554.1"/>
    </source>
</evidence>
<dbReference type="GO" id="GO:0003855">
    <property type="term" value="F:3-dehydroquinate dehydratase activity"/>
    <property type="evidence" value="ECO:0007669"/>
    <property type="project" value="UniProtKB-UniRule"/>
</dbReference>
<dbReference type="GO" id="GO:0046279">
    <property type="term" value="P:3,4-dihydroxybenzoate biosynthetic process"/>
    <property type="evidence" value="ECO:0007669"/>
    <property type="project" value="UniProtKB-ARBA"/>
</dbReference>
<sequence>MTYFTRPAVVGTITKNVKENVKTGKENGADILELRFDLLLTNTIGFEKYLKKDFEETALIDQMKEWIKEAKDSGLPVIGTLRSKEEGGAFEGKESDRFDLIKKILPDVDYVDIERKSSKKNIYKCRRIAEKSNTKIILSSHYFDEKDMPSLKKIESVLEKSFEKGADIAKVAVMPETKKDVLKLYQAGLRSKKPERICLIAMGDLGKQTRVLAPFYGSILSYGYMDEEAAPGQLPVGKIKEGFKLFGLL</sequence>
<dbReference type="GO" id="GO:0009423">
    <property type="term" value="P:chorismate biosynthetic process"/>
    <property type="evidence" value="ECO:0007669"/>
    <property type="project" value="UniProtKB-UniRule"/>
</dbReference>
<evidence type="ECO:0000256" key="1">
    <source>
        <dbReference type="ARBA" id="ARBA00001864"/>
    </source>
</evidence>
<evidence type="ECO:0000313" key="6">
    <source>
        <dbReference type="Proteomes" id="UP000294855"/>
    </source>
</evidence>
<comment type="function">
    <text evidence="4">Involved in the third step of the chorismate pathway, which leads to the biosynthesis of aromatic amino acids. Catalyzes the cis-dehydration of 3-dehydroquinate (DHQ) and introduces the first double bond of the aromatic ring to yield 3-dehydroshikimate.</text>
</comment>
<dbReference type="InterPro" id="IPR050146">
    <property type="entry name" value="Type-I_3-dehydroquinase"/>
</dbReference>